<dbReference type="InterPro" id="IPR022642">
    <property type="entry name" value="CheR_C"/>
</dbReference>
<dbReference type="CDD" id="cd02440">
    <property type="entry name" value="AdoMet_MTases"/>
    <property type="match status" value="1"/>
</dbReference>
<dbReference type="Gene3D" id="1.10.3680.10">
    <property type="entry name" value="TerB-like"/>
    <property type="match status" value="1"/>
</dbReference>
<feature type="domain" description="CheR-type methyltransferase" evidence="1">
    <location>
        <begin position="1"/>
        <end position="271"/>
    </location>
</feature>
<dbReference type="GO" id="GO:0032259">
    <property type="term" value="P:methylation"/>
    <property type="evidence" value="ECO:0007669"/>
    <property type="project" value="UniProtKB-KW"/>
</dbReference>
<dbReference type="InterPro" id="IPR029024">
    <property type="entry name" value="TerB-like"/>
</dbReference>
<dbReference type="RefSeq" id="WP_346753835.1">
    <property type="nucleotide sequence ID" value="NZ_JAUJEA010000008.1"/>
</dbReference>
<sequence length="406" mass="47088">MKEISDEEVKSLTTAIKNRYDLDFTCYEAKSLKRRISRALSVFNMQSTHELWVKILREQNFINQLVNELSVGLTAMFRDPKLWVRLKAIIPQLLEQKDTLKIWHAGCSTGEEVFTLNILLEELGVRHKVTSLASDMNSDAIYTAQQGTYHTLSLSEYHKNYKAFNQTGSLQKYYEVQSQKGVMDLSLIDNVRFQNSNLITDSVDEKFDIIFCRNVMIYFDQAAKKRVLEKFYNNLNTHGLFIIGFFDSLATVIDKTKFQFYDLNHKIFKKNNTNLDKDMDQIIKKKLNLLVHLAKVDGHFHKSERAFINSIIMEEGLDPNDFYLSSSNNLPVDDVEDISDKADMVYLVLKLIQADGVIKPEEIKFCENLTKKLDYDPNLIKFFAYKNLPSRSEFNSQLQGWAAKSQ</sequence>
<evidence type="ECO:0000313" key="3">
    <source>
        <dbReference type="Proteomes" id="UP001172082"/>
    </source>
</evidence>
<dbReference type="SUPFAM" id="SSF158682">
    <property type="entry name" value="TerB-like"/>
    <property type="match status" value="1"/>
</dbReference>
<dbReference type="Pfam" id="PF01739">
    <property type="entry name" value="CheR"/>
    <property type="match status" value="1"/>
</dbReference>
<protein>
    <submittedName>
        <fullName evidence="2">CheR family methyltransferase</fullName>
    </submittedName>
</protein>
<dbReference type="PROSITE" id="PS50123">
    <property type="entry name" value="CHER"/>
    <property type="match status" value="1"/>
</dbReference>
<dbReference type="InterPro" id="IPR050903">
    <property type="entry name" value="Bact_Chemotaxis_MeTrfase"/>
</dbReference>
<comment type="caution">
    <text evidence="2">The sequence shown here is derived from an EMBL/GenBank/DDBJ whole genome shotgun (WGS) entry which is preliminary data.</text>
</comment>
<dbReference type="PANTHER" id="PTHR24422">
    <property type="entry name" value="CHEMOTAXIS PROTEIN METHYLTRANSFERASE"/>
    <property type="match status" value="1"/>
</dbReference>
<keyword evidence="2" id="KW-0808">Transferase</keyword>
<organism evidence="2 3">
    <name type="scientific">Splendidivirga corallicola</name>
    <dbReference type="NCBI Taxonomy" id="3051826"/>
    <lineage>
        <taxon>Bacteria</taxon>
        <taxon>Pseudomonadati</taxon>
        <taxon>Bacteroidota</taxon>
        <taxon>Cytophagia</taxon>
        <taxon>Cytophagales</taxon>
        <taxon>Splendidivirgaceae</taxon>
        <taxon>Splendidivirga</taxon>
    </lineage>
</organism>
<evidence type="ECO:0000313" key="2">
    <source>
        <dbReference type="EMBL" id="MDN5203812.1"/>
    </source>
</evidence>
<dbReference type="Gene3D" id="3.40.50.150">
    <property type="entry name" value="Vaccinia Virus protein VP39"/>
    <property type="match status" value="1"/>
</dbReference>
<dbReference type="GO" id="GO:0008168">
    <property type="term" value="F:methyltransferase activity"/>
    <property type="evidence" value="ECO:0007669"/>
    <property type="project" value="UniProtKB-KW"/>
</dbReference>
<accession>A0ABT8KSS5</accession>
<dbReference type="InterPro" id="IPR029063">
    <property type="entry name" value="SAM-dependent_MTases_sf"/>
</dbReference>
<dbReference type="Proteomes" id="UP001172082">
    <property type="component" value="Unassembled WGS sequence"/>
</dbReference>
<evidence type="ECO:0000259" key="1">
    <source>
        <dbReference type="PROSITE" id="PS50123"/>
    </source>
</evidence>
<dbReference type="InterPro" id="IPR000780">
    <property type="entry name" value="CheR_MeTrfase"/>
</dbReference>
<dbReference type="CDD" id="cd07177">
    <property type="entry name" value="terB_like"/>
    <property type="match status" value="1"/>
</dbReference>
<gene>
    <name evidence="2" type="ORF">QQ008_20645</name>
</gene>
<keyword evidence="2" id="KW-0489">Methyltransferase</keyword>
<dbReference type="PRINTS" id="PR00996">
    <property type="entry name" value="CHERMTFRASE"/>
</dbReference>
<proteinExistence type="predicted"/>
<keyword evidence="3" id="KW-1185">Reference proteome</keyword>
<dbReference type="PANTHER" id="PTHR24422:SF8">
    <property type="entry name" value="CHEMOTAXIS PROTEIN"/>
    <property type="match status" value="1"/>
</dbReference>
<reference evidence="2" key="1">
    <citation type="submission" date="2023-06" db="EMBL/GenBank/DDBJ databases">
        <title>Genomic of Parafulvivirga corallium.</title>
        <authorList>
            <person name="Wang G."/>
        </authorList>
    </citation>
    <scope>NUCLEOTIDE SEQUENCE</scope>
    <source>
        <strain evidence="2">BMA10</strain>
    </source>
</reference>
<dbReference type="SMART" id="SM00138">
    <property type="entry name" value="MeTrc"/>
    <property type="match status" value="1"/>
</dbReference>
<dbReference type="EMBL" id="JAUJEA010000008">
    <property type="protein sequence ID" value="MDN5203812.1"/>
    <property type="molecule type" value="Genomic_DNA"/>
</dbReference>
<name>A0ABT8KSS5_9BACT</name>
<dbReference type="SUPFAM" id="SSF53335">
    <property type="entry name" value="S-adenosyl-L-methionine-dependent methyltransferases"/>
    <property type="match status" value="1"/>
</dbReference>